<feature type="domain" description="Antitoxin Xre/MbcA/ParS-like toxin-binding" evidence="1">
    <location>
        <begin position="100"/>
        <end position="148"/>
    </location>
</feature>
<gene>
    <name evidence="3" type="ORF">NSMM_190007</name>
</gene>
<dbReference type="Pfam" id="PF20432">
    <property type="entry name" value="Xre-like-HTH"/>
    <property type="match status" value="1"/>
</dbReference>
<name>A0A1G5SCE4_9PROT</name>
<accession>A0A1G5SCE4</accession>
<evidence type="ECO:0000259" key="2">
    <source>
        <dbReference type="Pfam" id="PF20432"/>
    </source>
</evidence>
<dbReference type="RefSeq" id="WP_245654639.1">
    <property type="nucleotide sequence ID" value="NZ_FMWO01000024.1"/>
</dbReference>
<dbReference type="InterPro" id="IPR024467">
    <property type="entry name" value="Xre/MbcA/ParS-like_toxin-bd"/>
</dbReference>
<evidence type="ECO:0000313" key="3">
    <source>
        <dbReference type="EMBL" id="SCZ84490.1"/>
    </source>
</evidence>
<proteinExistence type="predicted"/>
<dbReference type="STRING" id="51642.NSMM_190007"/>
<sequence length="151" mass="16532">MDTDLKQTKQKKEPTEHSFQEWGTMIQKMSPAKRIEMVRGGVKVAHLVGAGRYYNISQAKLSKLMGISDATITRKIKSGGKLGPLESERLARIALIEADAEKVFDSSDLARRWMLESNLALGESPLSLLDTDIGADEVRKVLASIAYGGVA</sequence>
<evidence type="ECO:0000313" key="4">
    <source>
        <dbReference type="Proteomes" id="UP000198729"/>
    </source>
</evidence>
<dbReference type="InterPro" id="IPR046847">
    <property type="entry name" value="Xre-like_HTH"/>
</dbReference>
<reference evidence="3 4" key="1">
    <citation type="submission" date="2016-10" db="EMBL/GenBank/DDBJ databases">
        <authorList>
            <person name="de Groot N.N."/>
        </authorList>
    </citation>
    <scope>NUCLEOTIDE SEQUENCE [LARGE SCALE GENOMIC DNA]</scope>
    <source>
        <strain evidence="3">1</strain>
    </source>
</reference>
<dbReference type="AlphaFoldDB" id="A0A1G5SCE4"/>
<keyword evidence="4" id="KW-1185">Reference proteome</keyword>
<dbReference type="GO" id="GO:0003677">
    <property type="term" value="F:DNA binding"/>
    <property type="evidence" value="ECO:0007669"/>
    <property type="project" value="InterPro"/>
</dbReference>
<protein>
    <submittedName>
        <fullName evidence="3">Uncharacterized protein</fullName>
    </submittedName>
</protein>
<feature type="domain" description="Antitoxin Xre-like helix-turn-helix" evidence="2">
    <location>
        <begin position="34"/>
        <end position="94"/>
    </location>
</feature>
<dbReference type="Proteomes" id="UP000198729">
    <property type="component" value="Unassembled WGS sequence"/>
</dbReference>
<dbReference type="Pfam" id="PF09722">
    <property type="entry name" value="Xre_MbcA_ParS_C"/>
    <property type="match status" value="1"/>
</dbReference>
<dbReference type="InterPro" id="IPR011979">
    <property type="entry name" value="Antitox_Xre"/>
</dbReference>
<dbReference type="NCBIfam" id="TIGR02293">
    <property type="entry name" value="TAS_TIGR02293"/>
    <property type="match status" value="1"/>
</dbReference>
<organism evidence="3 4">
    <name type="scientific">Nitrosomonas mobilis</name>
    <dbReference type="NCBI Taxonomy" id="51642"/>
    <lineage>
        <taxon>Bacteria</taxon>
        <taxon>Pseudomonadati</taxon>
        <taxon>Pseudomonadota</taxon>
        <taxon>Betaproteobacteria</taxon>
        <taxon>Nitrosomonadales</taxon>
        <taxon>Nitrosomonadaceae</taxon>
        <taxon>Nitrosomonas</taxon>
    </lineage>
</organism>
<evidence type="ECO:0000259" key="1">
    <source>
        <dbReference type="Pfam" id="PF09722"/>
    </source>
</evidence>
<dbReference type="EMBL" id="FMWO01000024">
    <property type="protein sequence ID" value="SCZ84490.1"/>
    <property type="molecule type" value="Genomic_DNA"/>
</dbReference>